<keyword evidence="4" id="KW-1185">Reference proteome</keyword>
<dbReference type="GO" id="GO:0005737">
    <property type="term" value="C:cytoplasm"/>
    <property type="evidence" value="ECO:0007669"/>
    <property type="project" value="TreeGrafter"/>
</dbReference>
<dbReference type="GO" id="GO:0016791">
    <property type="term" value="F:phosphatase activity"/>
    <property type="evidence" value="ECO:0007669"/>
    <property type="project" value="InterPro"/>
</dbReference>
<dbReference type="OrthoDB" id="7316663at2"/>
<evidence type="ECO:0000313" key="4">
    <source>
        <dbReference type="Proteomes" id="UP000238642"/>
    </source>
</evidence>
<organism evidence="3 4">
    <name type="scientific">Sphingobacterium gobiense</name>
    <dbReference type="NCBI Taxonomy" id="1382456"/>
    <lineage>
        <taxon>Bacteria</taxon>
        <taxon>Pseudomonadati</taxon>
        <taxon>Bacteroidota</taxon>
        <taxon>Sphingobacteriia</taxon>
        <taxon>Sphingobacteriales</taxon>
        <taxon>Sphingobacteriaceae</taxon>
        <taxon>Sphingobacterium</taxon>
    </lineage>
</organism>
<dbReference type="Proteomes" id="UP000238642">
    <property type="component" value="Unassembled WGS sequence"/>
</dbReference>
<dbReference type="PANTHER" id="PTHR16320">
    <property type="entry name" value="SPHINGOMYELINASE FAMILY MEMBER"/>
    <property type="match status" value="1"/>
</dbReference>
<dbReference type="InterPro" id="IPR038772">
    <property type="entry name" value="Sph/SMPD2-like"/>
</dbReference>
<dbReference type="GO" id="GO:0046856">
    <property type="term" value="P:phosphatidylinositol dephosphorylation"/>
    <property type="evidence" value="ECO:0007669"/>
    <property type="project" value="InterPro"/>
</dbReference>
<keyword evidence="3" id="KW-0255">Endonuclease</keyword>
<dbReference type="GO" id="GO:0004767">
    <property type="term" value="F:sphingomyelin phosphodiesterase activity"/>
    <property type="evidence" value="ECO:0007669"/>
    <property type="project" value="InterPro"/>
</dbReference>
<dbReference type="GO" id="GO:0004519">
    <property type="term" value="F:endonuclease activity"/>
    <property type="evidence" value="ECO:0007669"/>
    <property type="project" value="UniProtKB-KW"/>
</dbReference>
<name>A0A2S9JSL8_9SPHI</name>
<comment type="caution">
    <text evidence="3">The sequence shown here is derived from an EMBL/GenBank/DDBJ whole genome shotgun (WGS) entry which is preliminary data.</text>
</comment>
<dbReference type="Pfam" id="PF03372">
    <property type="entry name" value="Exo_endo_phos"/>
    <property type="match status" value="1"/>
</dbReference>
<evidence type="ECO:0000256" key="1">
    <source>
        <dbReference type="SAM" id="Phobius"/>
    </source>
</evidence>
<gene>
    <name evidence="3" type="ORF">C5749_02970</name>
</gene>
<keyword evidence="3" id="KW-0378">Hydrolase</keyword>
<keyword evidence="1" id="KW-1133">Transmembrane helix</keyword>
<feature type="domain" description="Endonuclease/exonuclease/phosphatase" evidence="2">
    <location>
        <begin position="62"/>
        <end position="311"/>
    </location>
</feature>
<dbReference type="InterPro" id="IPR036691">
    <property type="entry name" value="Endo/exonu/phosph_ase_sf"/>
</dbReference>
<dbReference type="SUPFAM" id="SSF56219">
    <property type="entry name" value="DNase I-like"/>
    <property type="match status" value="1"/>
</dbReference>
<sequence>MIIDRVWYKKKHWQKVLSVSFVPIFFGFYLSKITHFGTSSSIYTEIHASGLKEIDEGELSLLTYNVAGLPDFLSSATSSRAHSIKEISGKINRFDIVNVQEDFHYHQMLYGDENRHCYRTVHKIAVPYGDGLNTLSKYPIRETKRIPWQHCSGSDCLAAKGFSFTQIEIARGVSVDVYNVHATAHDSESAAAARKQNLLQLAEYINAHSAGNAIIVMGDFNAHFSAAWDNIGWFTQKTGLKDVWTTLMKNGECPVARTSFIPKEKLALTDSCESIDKIFFRNTAYLEFSPSRYKVEKQYFSNNAGIALSDHYAISSILKWRKK</sequence>
<keyword evidence="1" id="KW-0472">Membrane</keyword>
<accession>A0A2S9JSL8</accession>
<dbReference type="PANTHER" id="PTHR16320:SF1">
    <property type="entry name" value="SPHINGOMYELINASE DDB_G0288017"/>
    <property type="match status" value="1"/>
</dbReference>
<dbReference type="EMBL" id="PVBS01000001">
    <property type="protein sequence ID" value="PRD56244.1"/>
    <property type="molecule type" value="Genomic_DNA"/>
</dbReference>
<evidence type="ECO:0000313" key="3">
    <source>
        <dbReference type="EMBL" id="PRD56244.1"/>
    </source>
</evidence>
<proteinExistence type="predicted"/>
<evidence type="ECO:0000259" key="2">
    <source>
        <dbReference type="Pfam" id="PF03372"/>
    </source>
</evidence>
<dbReference type="RefSeq" id="WP_105722860.1">
    <property type="nucleotide sequence ID" value="NZ_PVBS01000001.1"/>
</dbReference>
<reference evidence="3 4" key="1">
    <citation type="submission" date="2018-02" db="EMBL/GenBank/DDBJ databases">
        <title>The draft genome of Sphingobacterium gobiense H7.</title>
        <authorList>
            <person name="Li L."/>
            <person name="Liu L."/>
            <person name="Zhang X."/>
            <person name="Wang T."/>
            <person name="Liang L."/>
        </authorList>
    </citation>
    <scope>NUCLEOTIDE SEQUENCE [LARGE SCALE GENOMIC DNA]</scope>
    <source>
        <strain evidence="3 4">ACCC 05757</strain>
    </source>
</reference>
<dbReference type="Gene3D" id="3.60.10.10">
    <property type="entry name" value="Endonuclease/exonuclease/phosphatase"/>
    <property type="match status" value="1"/>
</dbReference>
<feature type="transmembrane region" description="Helical" evidence="1">
    <location>
        <begin position="12"/>
        <end position="30"/>
    </location>
</feature>
<dbReference type="InterPro" id="IPR005135">
    <property type="entry name" value="Endo/exonuclease/phosphatase"/>
</dbReference>
<dbReference type="AlphaFoldDB" id="A0A2S9JSL8"/>
<protein>
    <submittedName>
        <fullName evidence="3">Endonuclease</fullName>
    </submittedName>
</protein>
<keyword evidence="1" id="KW-0812">Transmembrane</keyword>
<keyword evidence="3" id="KW-0540">Nuclease</keyword>